<dbReference type="EMBL" id="GDHC01020159">
    <property type="protein sequence ID" value="JAP98469.1"/>
    <property type="molecule type" value="Transcribed_RNA"/>
</dbReference>
<comment type="similarity">
    <text evidence="1">Belongs to the methyltransferase superfamily. RsmH family.</text>
</comment>
<evidence type="ECO:0000313" key="7">
    <source>
        <dbReference type="EMBL" id="JAQ03102.1"/>
    </source>
</evidence>
<evidence type="ECO:0000313" key="6">
    <source>
        <dbReference type="EMBL" id="JAP98469.1"/>
    </source>
</evidence>
<dbReference type="SUPFAM" id="SSF81799">
    <property type="entry name" value="Putative methyltransferase TM0872, insert domain"/>
    <property type="match status" value="1"/>
</dbReference>
<proteinExistence type="inferred from homology"/>
<evidence type="ECO:0000256" key="1">
    <source>
        <dbReference type="ARBA" id="ARBA00010396"/>
    </source>
</evidence>
<dbReference type="NCBIfam" id="TIGR00006">
    <property type="entry name" value="16S rRNA (cytosine(1402)-N(4))-methyltransferase RsmH"/>
    <property type="match status" value="1"/>
</dbReference>
<dbReference type="HAMAP" id="MF_01007">
    <property type="entry name" value="16SrRNA_methyltr_H"/>
    <property type="match status" value="1"/>
</dbReference>
<dbReference type="PANTHER" id="PTHR11265">
    <property type="entry name" value="S-ADENOSYL-METHYLTRANSFERASE MRAW"/>
    <property type="match status" value="1"/>
</dbReference>
<keyword evidence="4" id="KW-0949">S-adenosyl-L-methionine</keyword>
<dbReference type="PIRSF" id="PIRSF004486">
    <property type="entry name" value="MraW"/>
    <property type="match status" value="1"/>
</dbReference>
<protein>
    <submittedName>
        <fullName evidence="5">Putative methyltransferase-like protein 15</fullName>
    </submittedName>
</protein>
<name>A0A0A9XBP7_LYGHE</name>
<keyword evidence="3 5" id="KW-0808">Transferase</keyword>
<dbReference type="InterPro" id="IPR029063">
    <property type="entry name" value="SAM-dependent_MTases_sf"/>
</dbReference>
<organism evidence="5">
    <name type="scientific">Lygus hesperus</name>
    <name type="common">Western plant bug</name>
    <dbReference type="NCBI Taxonomy" id="30085"/>
    <lineage>
        <taxon>Eukaryota</taxon>
        <taxon>Metazoa</taxon>
        <taxon>Ecdysozoa</taxon>
        <taxon>Arthropoda</taxon>
        <taxon>Hexapoda</taxon>
        <taxon>Insecta</taxon>
        <taxon>Pterygota</taxon>
        <taxon>Neoptera</taxon>
        <taxon>Paraneoptera</taxon>
        <taxon>Hemiptera</taxon>
        <taxon>Heteroptera</taxon>
        <taxon>Panheteroptera</taxon>
        <taxon>Cimicomorpha</taxon>
        <taxon>Miridae</taxon>
        <taxon>Mirini</taxon>
        <taxon>Lygus</taxon>
    </lineage>
</organism>
<dbReference type="PANTHER" id="PTHR11265:SF0">
    <property type="entry name" value="12S RRNA N4-METHYLCYTIDINE METHYLTRANSFERASE"/>
    <property type="match status" value="1"/>
</dbReference>
<dbReference type="GO" id="GO:0071424">
    <property type="term" value="F:rRNA (cytosine-N4-)-methyltransferase activity"/>
    <property type="evidence" value="ECO:0007669"/>
    <property type="project" value="TreeGrafter"/>
</dbReference>
<gene>
    <name evidence="5" type="primary">Mettl15</name>
    <name evidence="6" type="synonym">Mettl15_0</name>
    <name evidence="7" type="synonym">Mettl15_1</name>
    <name evidence="5" type="ORF">CM83_48559</name>
    <name evidence="7" type="ORF">g.57526</name>
    <name evidence="6" type="ORF">g.57528</name>
</gene>
<evidence type="ECO:0000256" key="2">
    <source>
        <dbReference type="ARBA" id="ARBA00022603"/>
    </source>
</evidence>
<evidence type="ECO:0000313" key="5">
    <source>
        <dbReference type="EMBL" id="JAG17429.1"/>
    </source>
</evidence>
<dbReference type="GO" id="GO:0070475">
    <property type="term" value="P:rRNA base methylation"/>
    <property type="evidence" value="ECO:0007669"/>
    <property type="project" value="TreeGrafter"/>
</dbReference>
<reference evidence="6" key="3">
    <citation type="journal article" date="2016" name="Gigascience">
        <title>De novo construction of an expanded transcriptome assembly for the western tarnished plant bug, Lygus hesperus.</title>
        <authorList>
            <person name="Tassone E.E."/>
            <person name="Geib S.M."/>
            <person name="Hall B."/>
            <person name="Fabrick J.A."/>
            <person name="Brent C.S."/>
            <person name="Hull J.J."/>
        </authorList>
    </citation>
    <scope>NUCLEOTIDE SEQUENCE</scope>
</reference>
<keyword evidence="2 5" id="KW-0489">Methyltransferase</keyword>
<dbReference type="Gene3D" id="1.10.150.170">
    <property type="entry name" value="Putative methyltransferase TM0872, insert domain"/>
    <property type="match status" value="1"/>
</dbReference>
<sequence length="350" mass="39669">MLASNLFKLNSRLPVLKKCLHTPVLTKEVLHYLNPREDETYLDMTFGAGGHSRAILEAVPNCKLICFDRDPLAHEIALNFSDEYPGRVRAFLGRFTELPSILKSAEVPLGSIDGVLYDLGCSSMQFDVDERGFSISKNGPLDMRMDGNRCPDHPTAADVIKYADEEDLQRIFKVYGEEKHAKKIARALVECRYTFRPIKTTSDLSALVAETLMTDYRMDSLQRPTHVATKVFQALRIFVNNELNEINNSIHQVRKYLKVGGRLLVISFHSLEDRIVKNHFSGNDLDNNEARSAALKLRDYSTTVDGSDKWKLYNGEWAKLFKNTVTPSDSEIRENPRSRSAKLRAAVKIS</sequence>
<dbReference type="AlphaFoldDB" id="A0A0A9XBP7"/>
<reference evidence="5" key="1">
    <citation type="journal article" date="2014" name="PLoS ONE">
        <title>Transcriptome-Based Identification of ABC Transporters in the Western Tarnished Plant Bug Lygus hesperus.</title>
        <authorList>
            <person name="Hull J.J."/>
            <person name="Chaney K."/>
            <person name="Geib S.M."/>
            <person name="Fabrick J.A."/>
            <person name="Brent C.S."/>
            <person name="Walsh D."/>
            <person name="Lavine L.C."/>
        </authorList>
    </citation>
    <scope>NUCLEOTIDE SEQUENCE</scope>
</reference>
<dbReference type="InterPro" id="IPR002903">
    <property type="entry name" value="RsmH"/>
</dbReference>
<dbReference type="InterPro" id="IPR023397">
    <property type="entry name" value="SAM-dep_MeTrfase_MraW_recog"/>
</dbReference>
<evidence type="ECO:0000256" key="4">
    <source>
        <dbReference type="ARBA" id="ARBA00022691"/>
    </source>
</evidence>
<reference evidence="5" key="2">
    <citation type="submission" date="2014-07" db="EMBL/GenBank/DDBJ databases">
        <authorList>
            <person name="Hull J."/>
        </authorList>
    </citation>
    <scope>NUCLEOTIDE SEQUENCE</scope>
</reference>
<evidence type="ECO:0000256" key="3">
    <source>
        <dbReference type="ARBA" id="ARBA00022679"/>
    </source>
</evidence>
<dbReference type="Gene3D" id="3.40.50.150">
    <property type="entry name" value="Vaccinia Virus protein VP39"/>
    <property type="match status" value="1"/>
</dbReference>
<dbReference type="EMBL" id="GDHC01015527">
    <property type="protein sequence ID" value="JAQ03102.1"/>
    <property type="molecule type" value="Transcribed_RNA"/>
</dbReference>
<accession>A0A0A9XBP7</accession>
<dbReference type="Pfam" id="PF01795">
    <property type="entry name" value="Methyltransf_5"/>
    <property type="match status" value="1"/>
</dbReference>
<dbReference type="SUPFAM" id="SSF53335">
    <property type="entry name" value="S-adenosyl-L-methionine-dependent methyltransferases"/>
    <property type="match status" value="1"/>
</dbReference>
<dbReference type="EMBL" id="GBHO01026175">
    <property type="protein sequence ID" value="JAG17429.1"/>
    <property type="molecule type" value="Transcribed_RNA"/>
</dbReference>